<proteinExistence type="predicted"/>
<name>A0A6N7S311_9FIRM</name>
<evidence type="ECO:0000313" key="5">
    <source>
        <dbReference type="EMBL" id="MSA88267.1"/>
    </source>
</evidence>
<keyword evidence="1" id="KW-0805">Transcription regulation</keyword>
<protein>
    <submittedName>
        <fullName evidence="5">GntR family transcriptional regulator</fullName>
    </submittedName>
</protein>
<dbReference type="RefSeq" id="WP_154237873.1">
    <property type="nucleotide sequence ID" value="NZ_CALJPI010000180.1"/>
</dbReference>
<comment type="caution">
    <text evidence="5">The sequence shown here is derived from an EMBL/GenBank/DDBJ whole genome shotgun (WGS) entry which is preliminary data.</text>
</comment>
<sequence length="447" mass="51628">MQEKNDMQNLIYTLLITQIKLGVYRQHDPLPYIKQMSDYLCVAPETVRAAYGRLKVEQVITLSKKAGAHLSAGCTENQIQQNIQEYFESRRTMLLDLAASMPALFGKMELLSLKKASPQALDQLKVIQLDSQIPPTYRSLKFFLSLHRQSENQLLTRLIWRIFILVHIPFFSVFQDRKMLEEQQAQQIMLLEASLSGQWQTVQNLIESSHLWLFNALRKYYHESIRPDSTVQEIQFAWELYYKSDQKRYSFAVTLIKQINRGQRKSGEFLPSLAALAAENQLSVSTVRRALDLLNDIGVVKSINGKGTQVLPFEQIADHCDFSQPIYRRRLIDFIESLHVCACSCRAVVEQTLLAMTERSETSCLSCLSAYMRSSVMVWGFMGLLAFWQKRLTPPRFARFTLSSFSSFFGVTRCAFPREMKARRHKCRQEPSLRLCSISIPVYLPSF</sequence>
<dbReference type="AlphaFoldDB" id="A0A6N7S311"/>
<dbReference type="EMBL" id="WKPJ01000002">
    <property type="protein sequence ID" value="MSA88267.1"/>
    <property type="molecule type" value="Genomic_DNA"/>
</dbReference>
<dbReference type="GO" id="GO:0003677">
    <property type="term" value="F:DNA binding"/>
    <property type="evidence" value="ECO:0007669"/>
    <property type="project" value="UniProtKB-KW"/>
</dbReference>
<evidence type="ECO:0000256" key="3">
    <source>
        <dbReference type="ARBA" id="ARBA00023163"/>
    </source>
</evidence>
<dbReference type="SMART" id="SM00345">
    <property type="entry name" value="HTH_GNTR"/>
    <property type="match status" value="2"/>
</dbReference>
<organism evidence="5 7">
    <name type="scientific">Holdemania massiliensis</name>
    <dbReference type="NCBI Taxonomy" id="1468449"/>
    <lineage>
        <taxon>Bacteria</taxon>
        <taxon>Bacillati</taxon>
        <taxon>Bacillota</taxon>
        <taxon>Erysipelotrichia</taxon>
        <taxon>Erysipelotrichales</taxon>
        <taxon>Erysipelotrichaceae</taxon>
        <taxon>Holdemania</taxon>
    </lineage>
</organism>
<dbReference type="Proteomes" id="UP000480929">
    <property type="component" value="Unassembled WGS sequence"/>
</dbReference>
<evidence type="ECO:0000256" key="2">
    <source>
        <dbReference type="ARBA" id="ARBA00023125"/>
    </source>
</evidence>
<keyword evidence="8" id="KW-1185">Reference proteome</keyword>
<dbReference type="SUPFAM" id="SSF46785">
    <property type="entry name" value="Winged helix' DNA-binding domain"/>
    <property type="match status" value="2"/>
</dbReference>
<reference evidence="7 8" key="1">
    <citation type="journal article" date="2019" name="Nat. Med.">
        <title>A library of human gut bacterial isolates paired with longitudinal multiomics data enables mechanistic microbiome research.</title>
        <authorList>
            <person name="Poyet M."/>
            <person name="Groussin M."/>
            <person name="Gibbons S.M."/>
            <person name="Avila-Pacheco J."/>
            <person name="Jiang X."/>
            <person name="Kearney S.M."/>
            <person name="Perrotta A.R."/>
            <person name="Berdy B."/>
            <person name="Zhao S."/>
            <person name="Lieberman T.D."/>
            <person name="Swanson P.K."/>
            <person name="Smith M."/>
            <person name="Roesemann S."/>
            <person name="Alexander J.E."/>
            <person name="Rich S.A."/>
            <person name="Livny J."/>
            <person name="Vlamakis H."/>
            <person name="Clish C."/>
            <person name="Bullock K."/>
            <person name="Deik A."/>
            <person name="Scott J."/>
            <person name="Pierce K.A."/>
            <person name="Xavier R.J."/>
            <person name="Alm E.J."/>
        </authorList>
    </citation>
    <scope>NUCLEOTIDE SEQUENCE [LARGE SCALE GENOMIC DNA]</scope>
    <source>
        <strain evidence="5 7">BIOML-A4</strain>
        <strain evidence="6 8">BIOML-A5</strain>
    </source>
</reference>
<evidence type="ECO:0000313" key="7">
    <source>
        <dbReference type="Proteomes" id="UP000433575"/>
    </source>
</evidence>
<gene>
    <name evidence="6" type="ORF">GKD88_02700</name>
    <name evidence="5" type="ORF">GKE08_02900</name>
</gene>
<dbReference type="InterPro" id="IPR000524">
    <property type="entry name" value="Tscrpt_reg_HTH_GntR"/>
</dbReference>
<evidence type="ECO:0000256" key="1">
    <source>
        <dbReference type="ARBA" id="ARBA00023015"/>
    </source>
</evidence>
<evidence type="ECO:0000313" key="6">
    <source>
        <dbReference type="EMBL" id="MSC32022.1"/>
    </source>
</evidence>
<evidence type="ECO:0000313" key="8">
    <source>
        <dbReference type="Proteomes" id="UP000480929"/>
    </source>
</evidence>
<accession>A0A6N7S311</accession>
<dbReference type="InterPro" id="IPR036388">
    <property type="entry name" value="WH-like_DNA-bd_sf"/>
</dbReference>
<keyword evidence="2" id="KW-0238">DNA-binding</keyword>
<dbReference type="Proteomes" id="UP000433575">
    <property type="component" value="Unassembled WGS sequence"/>
</dbReference>
<keyword evidence="3" id="KW-0804">Transcription</keyword>
<evidence type="ECO:0000259" key="4">
    <source>
        <dbReference type="PROSITE" id="PS50949"/>
    </source>
</evidence>
<dbReference type="Pfam" id="PF00392">
    <property type="entry name" value="GntR"/>
    <property type="match status" value="2"/>
</dbReference>
<dbReference type="InterPro" id="IPR036390">
    <property type="entry name" value="WH_DNA-bd_sf"/>
</dbReference>
<dbReference type="GO" id="GO:0003700">
    <property type="term" value="F:DNA-binding transcription factor activity"/>
    <property type="evidence" value="ECO:0007669"/>
    <property type="project" value="InterPro"/>
</dbReference>
<dbReference type="Gene3D" id="1.10.10.10">
    <property type="entry name" value="Winged helix-like DNA-binding domain superfamily/Winged helix DNA-binding domain"/>
    <property type="match status" value="2"/>
</dbReference>
<dbReference type="PROSITE" id="PS50949">
    <property type="entry name" value="HTH_GNTR"/>
    <property type="match status" value="1"/>
</dbReference>
<feature type="domain" description="HTH gntR-type" evidence="4">
    <location>
        <begin position="245"/>
        <end position="313"/>
    </location>
</feature>
<dbReference type="PANTHER" id="PTHR38445:SF9">
    <property type="entry name" value="HTH-TYPE TRANSCRIPTIONAL REPRESSOR YTRA"/>
    <property type="match status" value="1"/>
</dbReference>
<dbReference type="EMBL" id="WKPI01000002">
    <property type="protein sequence ID" value="MSC32022.1"/>
    <property type="molecule type" value="Genomic_DNA"/>
</dbReference>
<dbReference type="OrthoDB" id="1957253at2"/>
<dbReference type="PANTHER" id="PTHR38445">
    <property type="entry name" value="HTH-TYPE TRANSCRIPTIONAL REPRESSOR YTRA"/>
    <property type="match status" value="1"/>
</dbReference>